<dbReference type="Proteomes" id="UP001302367">
    <property type="component" value="Chromosome 6"/>
</dbReference>
<evidence type="ECO:0000313" key="4">
    <source>
        <dbReference type="EMBL" id="WPB05352.1"/>
    </source>
</evidence>
<evidence type="ECO:0000313" key="3">
    <source>
        <dbReference type="EMBL" id="PIA94842.1"/>
    </source>
</evidence>
<reference evidence="4 6" key="2">
    <citation type="submission" date="2023-09" db="EMBL/GenBank/DDBJ databases">
        <title>Complete-Gapless Cercospora beticola genome.</title>
        <authorList>
            <person name="Wyatt N.A."/>
            <person name="Spanner R.E."/>
            <person name="Bolton M.D."/>
        </authorList>
    </citation>
    <scope>NUCLEOTIDE SEQUENCE [LARGE SCALE GENOMIC DNA]</scope>
    <source>
        <strain evidence="4">Cb09-40</strain>
    </source>
</reference>
<dbReference type="PANTHER" id="PTHR11786:SF0">
    <property type="entry name" value="ARYLAMINE N-ACETYLTRANSFERASE 4-RELATED"/>
    <property type="match status" value="1"/>
</dbReference>
<dbReference type="GO" id="GO:0016407">
    <property type="term" value="F:acetyltransferase activity"/>
    <property type="evidence" value="ECO:0007669"/>
    <property type="project" value="InterPro"/>
</dbReference>
<gene>
    <name evidence="3" type="ORF">CB0940_08769</name>
    <name evidence="4" type="ORF">RHO25_010004</name>
</gene>
<evidence type="ECO:0000256" key="1">
    <source>
        <dbReference type="ARBA" id="ARBA00006547"/>
    </source>
</evidence>
<evidence type="ECO:0000256" key="2">
    <source>
        <dbReference type="RuleBase" id="RU003452"/>
    </source>
</evidence>
<reference evidence="3 5" key="1">
    <citation type="submission" date="2015-10" db="EMBL/GenBank/DDBJ databases">
        <title>The cercosporin biosynthetic gene cluster was horizontally transferred to several fungal lineages and shown to be expanded in Cercospora beticola based on microsynteny with recipient genomes.</title>
        <authorList>
            <person name="De Jonge R."/>
            <person name="Ebert M.K."/>
            <person name="Suttle J.C."/>
            <person name="Jurick Ii W.M."/>
            <person name="Secor G.A."/>
            <person name="Thomma B.P."/>
            <person name="Van De Peer Y."/>
            <person name="Bolton M.D."/>
        </authorList>
    </citation>
    <scope>NUCLEOTIDE SEQUENCE [LARGE SCALE GENOMIC DNA]</scope>
    <source>
        <strain evidence="3 5">09-40</strain>
    </source>
</reference>
<dbReference type="PANTHER" id="PTHR11786">
    <property type="entry name" value="N-HYDROXYARYLAMINE O-ACETYLTRANSFERASE"/>
    <property type="match status" value="1"/>
</dbReference>
<sequence>MADQRYIFSNKELEVYFDRICLPEHKRVYDVTGLSNDDQLEFLHLLQKHQLVKVPWENLTQHYSWHKVINCKPKHLFRKIVRQPGRGGYCMEANPFFHHVLLSLKFDVYMCGSRIFHAKTQTYGGFTHVVNLVTIAGTKYLLDGGFGAQGPSRPMPLHHREVLTQIYPAQMRLIFDTIPQNLNSSHKVWQYQFRYSSPSPRSSPATSPDRRQEPWQTMYCFPDIEFLPADIEAMNLEPWLSPHTFLTHKVVAVRFTTALERNGTKGPASPYETELEGEIDGAIVLNHDVLKWRRRGQKVAEIPFRCEADRVEALGMYFGITLSEEDLEGIKGTAAEIGAGALTHG</sequence>
<dbReference type="AlphaFoldDB" id="A0A2G5HRI6"/>
<dbReference type="PRINTS" id="PR01543">
    <property type="entry name" value="ANATRNSFRASE"/>
</dbReference>
<proteinExistence type="inferred from homology"/>
<dbReference type="Proteomes" id="UP000230605">
    <property type="component" value="Chromosome 6"/>
</dbReference>
<protein>
    <submittedName>
        <fullName evidence="3">Uncharacterized protein</fullName>
    </submittedName>
</protein>
<keyword evidence="6" id="KW-1185">Reference proteome</keyword>
<name>A0A2G5HRI6_CERBT</name>
<organism evidence="3 5">
    <name type="scientific">Cercospora beticola</name>
    <name type="common">Sugarbeet leaf spot fungus</name>
    <dbReference type="NCBI Taxonomy" id="122368"/>
    <lineage>
        <taxon>Eukaryota</taxon>
        <taxon>Fungi</taxon>
        <taxon>Dikarya</taxon>
        <taxon>Ascomycota</taxon>
        <taxon>Pezizomycotina</taxon>
        <taxon>Dothideomycetes</taxon>
        <taxon>Dothideomycetidae</taxon>
        <taxon>Mycosphaerellales</taxon>
        <taxon>Mycosphaerellaceae</taxon>
        <taxon>Cercospora</taxon>
    </lineage>
</organism>
<evidence type="ECO:0000313" key="6">
    <source>
        <dbReference type="Proteomes" id="UP001302367"/>
    </source>
</evidence>
<dbReference type="EMBL" id="LKMD01000104">
    <property type="protein sequence ID" value="PIA94842.1"/>
    <property type="molecule type" value="Genomic_DNA"/>
</dbReference>
<keyword evidence="2" id="KW-0012">Acyltransferase</keyword>
<dbReference type="OrthoDB" id="10260017at2759"/>
<dbReference type="InterPro" id="IPR038765">
    <property type="entry name" value="Papain-like_cys_pep_sf"/>
</dbReference>
<dbReference type="SUPFAM" id="SSF54001">
    <property type="entry name" value="Cysteine proteinases"/>
    <property type="match status" value="1"/>
</dbReference>
<dbReference type="InterPro" id="IPR001447">
    <property type="entry name" value="Arylamine_N-AcTrfase"/>
</dbReference>
<dbReference type="Gene3D" id="3.30.2140.20">
    <property type="match status" value="1"/>
</dbReference>
<evidence type="ECO:0000313" key="5">
    <source>
        <dbReference type="Proteomes" id="UP000230605"/>
    </source>
</evidence>
<accession>A0A2G5HRI6</accession>
<keyword evidence="2" id="KW-0808">Transferase</keyword>
<comment type="similarity">
    <text evidence="1 2">Belongs to the arylamine N-acetyltransferase family.</text>
</comment>
<dbReference type="InterPro" id="IPR053710">
    <property type="entry name" value="Arylamine_NAT_domain_sf"/>
</dbReference>
<dbReference type="Pfam" id="PF00797">
    <property type="entry name" value="Acetyltransf_2"/>
    <property type="match status" value="1"/>
</dbReference>
<dbReference type="EMBL" id="CP134189">
    <property type="protein sequence ID" value="WPB05352.1"/>
    <property type="molecule type" value="Genomic_DNA"/>
</dbReference>